<evidence type="ECO:0000313" key="5">
    <source>
        <dbReference type="Proteomes" id="UP001589718"/>
    </source>
</evidence>
<dbReference type="GO" id="GO:0032259">
    <property type="term" value="P:methylation"/>
    <property type="evidence" value="ECO:0007669"/>
    <property type="project" value="UniProtKB-KW"/>
</dbReference>
<evidence type="ECO:0000256" key="1">
    <source>
        <dbReference type="ARBA" id="ARBA00022603"/>
    </source>
</evidence>
<dbReference type="PANTHER" id="PTHR12049:SF7">
    <property type="entry name" value="PROTEIN ARGININE METHYLTRANSFERASE NDUFAF7, MITOCHONDRIAL"/>
    <property type="match status" value="1"/>
</dbReference>
<reference evidence="4 5" key="1">
    <citation type="submission" date="2024-09" db="EMBL/GenBank/DDBJ databases">
        <authorList>
            <person name="Sun Q."/>
            <person name="Mori K."/>
        </authorList>
    </citation>
    <scope>NUCLEOTIDE SEQUENCE [LARGE SCALE GENOMIC DNA]</scope>
    <source>
        <strain evidence="4 5">JCM 4362</strain>
    </source>
</reference>
<dbReference type="InterPro" id="IPR003788">
    <property type="entry name" value="NDUFAF7"/>
</dbReference>
<dbReference type="Gene3D" id="3.40.50.12710">
    <property type="match status" value="1"/>
</dbReference>
<proteinExistence type="predicted"/>
<keyword evidence="5" id="KW-1185">Reference proteome</keyword>
<organism evidence="4 5">
    <name type="scientific">Streptomyces cremeus</name>
    <dbReference type="NCBI Taxonomy" id="66881"/>
    <lineage>
        <taxon>Bacteria</taxon>
        <taxon>Bacillati</taxon>
        <taxon>Actinomycetota</taxon>
        <taxon>Actinomycetes</taxon>
        <taxon>Kitasatosporales</taxon>
        <taxon>Streptomycetaceae</taxon>
        <taxon>Streptomyces</taxon>
    </lineage>
</organism>
<dbReference type="PANTHER" id="PTHR12049">
    <property type="entry name" value="PROTEIN ARGININE METHYLTRANSFERASE NDUFAF7, MITOCHONDRIAL"/>
    <property type="match status" value="1"/>
</dbReference>
<evidence type="ECO:0000256" key="3">
    <source>
        <dbReference type="SAM" id="MobiDB-lite"/>
    </source>
</evidence>
<evidence type="ECO:0000256" key="2">
    <source>
        <dbReference type="ARBA" id="ARBA00022679"/>
    </source>
</evidence>
<feature type="region of interest" description="Disordered" evidence="3">
    <location>
        <begin position="1"/>
        <end position="44"/>
    </location>
</feature>
<feature type="compositionally biased region" description="Gly residues" evidence="3">
    <location>
        <begin position="1"/>
        <end position="13"/>
    </location>
</feature>
<comment type="caution">
    <text evidence="4">The sequence shown here is derived from an EMBL/GenBank/DDBJ whole genome shotgun (WGS) entry which is preliminary data.</text>
</comment>
<dbReference type="InterPro" id="IPR029063">
    <property type="entry name" value="SAM-dependent_MTases_sf"/>
</dbReference>
<protein>
    <submittedName>
        <fullName evidence="4">SAM-dependent methyltransferase</fullName>
        <ecNumber evidence="4">2.1.1.-</ecNumber>
    </submittedName>
</protein>
<sequence>MHGGRGGHGGGPGERARPGGPDGGDRAGEAGDGDRAGGTGDGGWDGWRAAAERALYGPGGFYLRPEGPAGHFRTSVHASPLFARAVARLLLRTYEDLGGPERLPRIDLVDIGAGRGELLTGVLAALPDGVEVRPYGVEKAPRPPGLDRRVEWCAEPPRGVRGLVFANEWLDNVPVDVAETDPSGVPRYVEVRADGGERLGAPVAGADARWLERWWPLAGLPAGRRAEIGRPRDAAWAAAVGTLAGGLAVAVDYAHTLAARPPFGTLSGFAGGREVRPVPDGSCDITAHVALDACAAAPAAVAATELLTQREALARLGVSGARPPLALASADPAAYVRALAGAGEAAELTSRGGLGDFGWLQQRV</sequence>
<dbReference type="EC" id="2.1.1.-" evidence="4"/>
<name>A0ABV5PHJ9_STRCM</name>
<dbReference type="Pfam" id="PF02636">
    <property type="entry name" value="Methyltransf_28"/>
    <property type="match status" value="1"/>
</dbReference>
<dbReference type="EMBL" id="JBHMCR010000013">
    <property type="protein sequence ID" value="MFB9522681.1"/>
    <property type="molecule type" value="Genomic_DNA"/>
</dbReference>
<dbReference type="Proteomes" id="UP001589718">
    <property type="component" value="Unassembled WGS sequence"/>
</dbReference>
<feature type="compositionally biased region" description="Basic and acidic residues" evidence="3">
    <location>
        <begin position="23"/>
        <end position="35"/>
    </location>
</feature>
<accession>A0ABV5PHJ9</accession>
<dbReference type="RefSeq" id="WP_380837427.1">
    <property type="nucleotide sequence ID" value="NZ_BAAAXE010000013.1"/>
</dbReference>
<dbReference type="InterPro" id="IPR038375">
    <property type="entry name" value="NDUFAF7_sf"/>
</dbReference>
<dbReference type="GO" id="GO:0008168">
    <property type="term" value="F:methyltransferase activity"/>
    <property type="evidence" value="ECO:0007669"/>
    <property type="project" value="UniProtKB-KW"/>
</dbReference>
<keyword evidence="1 4" id="KW-0489">Methyltransferase</keyword>
<evidence type="ECO:0000313" key="4">
    <source>
        <dbReference type="EMBL" id="MFB9522681.1"/>
    </source>
</evidence>
<dbReference type="SUPFAM" id="SSF53335">
    <property type="entry name" value="S-adenosyl-L-methionine-dependent methyltransferases"/>
    <property type="match status" value="1"/>
</dbReference>
<keyword evidence="2 4" id="KW-0808">Transferase</keyword>
<gene>
    <name evidence="4" type="ORF">ACFFTU_22310</name>
</gene>